<dbReference type="CTD" id="7173"/>
<evidence type="ECO:0000256" key="19">
    <source>
        <dbReference type="PROSITE-ProRule" id="PRU00302"/>
    </source>
</evidence>
<dbReference type="GO" id="GO:0020037">
    <property type="term" value="F:heme binding"/>
    <property type="evidence" value="ECO:0007669"/>
    <property type="project" value="InterPro"/>
</dbReference>
<reference evidence="24" key="1">
    <citation type="submission" date="2025-08" db="UniProtKB">
        <authorList>
            <consortium name="RefSeq"/>
        </authorList>
    </citation>
    <scope>IDENTIFICATION</scope>
</reference>
<evidence type="ECO:0000256" key="20">
    <source>
        <dbReference type="SAM" id="Phobius"/>
    </source>
</evidence>
<evidence type="ECO:0000256" key="13">
    <source>
        <dbReference type="ARBA" id="ARBA00048250"/>
    </source>
</evidence>
<dbReference type="Proteomes" id="UP001652624">
    <property type="component" value="Chromosome 3"/>
</dbReference>
<dbReference type="OrthoDB" id="823504at2759"/>
<evidence type="ECO:0000256" key="16">
    <source>
        <dbReference type="ARBA" id="ARBA00049000"/>
    </source>
</evidence>
<dbReference type="InterPro" id="IPR000152">
    <property type="entry name" value="EGF-type_Asp/Asn_hydroxyl_site"/>
</dbReference>
<dbReference type="Gene3D" id="2.10.70.10">
    <property type="entry name" value="Complement Module, domain 1"/>
    <property type="match status" value="1"/>
</dbReference>
<evidence type="ECO:0000256" key="5">
    <source>
        <dbReference type="ARBA" id="ARBA00012311"/>
    </source>
</evidence>
<keyword evidence="17" id="KW-0408">Iron</keyword>
<dbReference type="GeneID" id="103109814"/>
<dbReference type="SMART" id="SM00032">
    <property type="entry name" value="CCP"/>
    <property type="match status" value="1"/>
</dbReference>
<evidence type="ECO:0000256" key="10">
    <source>
        <dbReference type="ARBA" id="ARBA00023157"/>
    </source>
</evidence>
<dbReference type="PROSITE" id="PS50923">
    <property type="entry name" value="SUSHI"/>
    <property type="match status" value="1"/>
</dbReference>
<dbReference type="UniPathway" id="UPA00194"/>
<evidence type="ECO:0000313" key="23">
    <source>
        <dbReference type="Proteomes" id="UP001652624"/>
    </source>
</evidence>
<dbReference type="FunFam" id="2.10.25.10:FF:000452">
    <property type="entry name" value="thyroid peroxidase"/>
    <property type="match status" value="1"/>
</dbReference>
<dbReference type="InterPro" id="IPR035976">
    <property type="entry name" value="Sushi/SCR/CCP_sf"/>
</dbReference>
<evidence type="ECO:0000256" key="1">
    <source>
        <dbReference type="ARBA" id="ARBA00001970"/>
    </source>
</evidence>
<dbReference type="RefSeq" id="XP_007518996.1">
    <property type="nucleotide sequence ID" value="XM_007518934.1"/>
</dbReference>
<comment type="catalytic activity">
    <reaction evidence="13">
        <text>[thyroglobulin]-3-iodo-L-tyrosine + [thyroglobulin]-3,5-diiodo-L-tyrosine + H2O2 = [thyroglobulin]-3,3',5-triiodo-L-thyronine + [thyroglobulin]-dehydroalanine + 2 H2O</text>
        <dbReference type="Rhea" id="RHEA:48968"/>
        <dbReference type="Rhea" id="RHEA-COMP:12275"/>
        <dbReference type="Rhea" id="RHEA-COMP:12276"/>
        <dbReference type="Rhea" id="RHEA-COMP:12278"/>
        <dbReference type="Rhea" id="RHEA-COMP:12279"/>
        <dbReference type="ChEBI" id="CHEBI:15377"/>
        <dbReference type="ChEBI" id="CHEBI:16240"/>
        <dbReference type="ChEBI" id="CHEBI:90870"/>
        <dbReference type="ChEBI" id="CHEBI:90871"/>
        <dbReference type="ChEBI" id="CHEBI:90873"/>
        <dbReference type="ChEBI" id="CHEBI:90874"/>
        <dbReference type="EC" id="1.11.1.8"/>
    </reaction>
</comment>
<dbReference type="GO" id="GO:0006979">
    <property type="term" value="P:response to oxidative stress"/>
    <property type="evidence" value="ECO:0007669"/>
    <property type="project" value="InterPro"/>
</dbReference>
<keyword evidence="8 24" id="KW-0575">Peroxidase</keyword>
<dbReference type="GO" id="GO:0005509">
    <property type="term" value="F:calcium ion binding"/>
    <property type="evidence" value="ECO:0007669"/>
    <property type="project" value="InterPro"/>
</dbReference>
<evidence type="ECO:0000256" key="6">
    <source>
        <dbReference type="ARBA" id="ARBA00021693"/>
    </source>
</evidence>
<feature type="domain" description="EGF-like" evidence="21">
    <location>
        <begin position="623"/>
        <end position="666"/>
    </location>
</feature>
<keyword evidence="19" id="KW-0768">Sushi</keyword>
<feature type="transmembrane region" description="Helical" evidence="20">
    <location>
        <begin position="6"/>
        <end position="24"/>
    </location>
</feature>
<keyword evidence="20" id="KW-1133">Transmembrane helix</keyword>
<dbReference type="AlphaFoldDB" id="A0A1S2ZGF8"/>
<evidence type="ECO:0000256" key="18">
    <source>
        <dbReference type="PROSITE-ProRule" id="PRU00076"/>
    </source>
</evidence>
<organism evidence="23 24">
    <name type="scientific">Erinaceus europaeus</name>
    <name type="common">Western European hedgehog</name>
    <dbReference type="NCBI Taxonomy" id="9365"/>
    <lineage>
        <taxon>Eukaryota</taxon>
        <taxon>Metazoa</taxon>
        <taxon>Chordata</taxon>
        <taxon>Craniata</taxon>
        <taxon>Vertebrata</taxon>
        <taxon>Euteleostomi</taxon>
        <taxon>Mammalia</taxon>
        <taxon>Eutheria</taxon>
        <taxon>Laurasiatheria</taxon>
        <taxon>Eulipotyphla</taxon>
        <taxon>Erinaceidae</taxon>
        <taxon>Erinaceinae</taxon>
        <taxon>Erinaceus</taxon>
    </lineage>
</organism>
<dbReference type="FunFam" id="1.10.640.10:FF:000010">
    <property type="entry name" value="Thyroid peroxidase"/>
    <property type="match status" value="1"/>
</dbReference>
<comment type="caution">
    <text evidence="18">Lacks conserved residue(s) required for the propagation of feature annotation.</text>
</comment>
<dbReference type="Gene3D" id="2.10.25.10">
    <property type="entry name" value="Laminin"/>
    <property type="match status" value="1"/>
</dbReference>
<keyword evidence="20" id="KW-0812">Transmembrane</keyword>
<dbReference type="PANTHER" id="PTHR11475:SF60">
    <property type="entry name" value="THYROID PEROXIDASE"/>
    <property type="match status" value="1"/>
</dbReference>
<keyword evidence="8 24" id="KW-0560">Oxidoreductase</keyword>
<comment type="subunit">
    <text evidence="4">Interacts with DUOX1, DUOX2 and CYBA.</text>
</comment>
<comment type="catalytic activity">
    <reaction evidence="15">
        <text>2 iodide + H2O2 + 2 H(+) = diiodine + 2 H2O</text>
        <dbReference type="Rhea" id="RHEA:23336"/>
        <dbReference type="ChEBI" id="CHEBI:15377"/>
        <dbReference type="ChEBI" id="CHEBI:15378"/>
        <dbReference type="ChEBI" id="CHEBI:16240"/>
        <dbReference type="ChEBI" id="CHEBI:16382"/>
        <dbReference type="ChEBI" id="CHEBI:17606"/>
        <dbReference type="EC" id="1.11.1.8"/>
    </reaction>
</comment>
<dbReference type="PROSITE" id="PS50292">
    <property type="entry name" value="PEROXIDASE_3"/>
    <property type="match status" value="1"/>
</dbReference>
<dbReference type="InterPro" id="IPR010255">
    <property type="entry name" value="Haem_peroxidase_sf"/>
</dbReference>
<accession>A0A1S2ZGF8</accession>
<dbReference type="Gene3D" id="1.10.640.10">
    <property type="entry name" value="Haem peroxidase domain superfamily, animal type"/>
    <property type="match status" value="2"/>
</dbReference>
<evidence type="ECO:0000256" key="17">
    <source>
        <dbReference type="PIRSR" id="PIRSR619791-2"/>
    </source>
</evidence>
<dbReference type="EC" id="1.11.1.8" evidence="5"/>
<evidence type="ECO:0000256" key="15">
    <source>
        <dbReference type="ARBA" id="ARBA00048771"/>
    </source>
</evidence>
<evidence type="ECO:0000256" key="14">
    <source>
        <dbReference type="ARBA" id="ARBA00048299"/>
    </source>
</evidence>
<dbReference type="InterPro" id="IPR037120">
    <property type="entry name" value="Haem_peroxidase_sf_animal"/>
</dbReference>
<dbReference type="InterPro" id="IPR001881">
    <property type="entry name" value="EGF-like_Ca-bd_dom"/>
</dbReference>
<comment type="function">
    <text evidence="2">Iodination and coupling of the hormonogenic tyrosines in thyroglobulin to yield the thyroid hormones T(3) and T(4).</text>
</comment>
<dbReference type="InterPro" id="IPR000436">
    <property type="entry name" value="Sushi_SCR_CCP_dom"/>
</dbReference>
<keyword evidence="10" id="KW-1015">Disulfide bond</keyword>
<keyword evidence="11" id="KW-0325">Glycoprotein</keyword>
<evidence type="ECO:0000313" key="24">
    <source>
        <dbReference type="RefSeq" id="XP_007518996.1"/>
    </source>
</evidence>
<dbReference type="PROSITE" id="PS01186">
    <property type="entry name" value="EGF_2"/>
    <property type="match status" value="1"/>
</dbReference>
<keyword evidence="20" id="KW-0472">Membrane</keyword>
<evidence type="ECO:0000256" key="8">
    <source>
        <dbReference type="ARBA" id="ARBA00022559"/>
    </source>
</evidence>
<dbReference type="InterPro" id="IPR018097">
    <property type="entry name" value="EGF_Ca-bd_CS"/>
</dbReference>
<comment type="cofactor">
    <cofactor evidence="1">
        <name>heme b</name>
        <dbReference type="ChEBI" id="CHEBI:60344"/>
    </cofactor>
</comment>
<evidence type="ECO:0000256" key="3">
    <source>
        <dbReference type="ARBA" id="ARBA00008928"/>
    </source>
</evidence>
<dbReference type="SUPFAM" id="SSF57196">
    <property type="entry name" value="EGF/Laminin"/>
    <property type="match status" value="1"/>
</dbReference>
<dbReference type="GO" id="GO:0004447">
    <property type="term" value="F:iodide peroxidase activity"/>
    <property type="evidence" value="ECO:0007669"/>
    <property type="project" value="UniProtKB-EC"/>
</dbReference>
<dbReference type="Pfam" id="PF00084">
    <property type="entry name" value="Sushi"/>
    <property type="match status" value="1"/>
</dbReference>
<dbReference type="PROSITE" id="PS00010">
    <property type="entry name" value="ASX_HYDROXYL"/>
    <property type="match status" value="1"/>
</dbReference>
<dbReference type="InterPro" id="IPR049883">
    <property type="entry name" value="NOTCH1_EGF-like"/>
</dbReference>
<feature type="domain" description="Sushi" evidence="22">
    <location>
        <begin position="567"/>
        <end position="623"/>
    </location>
</feature>
<evidence type="ECO:0000256" key="9">
    <source>
        <dbReference type="ARBA" id="ARBA00022617"/>
    </source>
</evidence>
<dbReference type="PANTHER" id="PTHR11475">
    <property type="entry name" value="OXIDASE/PEROXIDASE"/>
    <property type="match status" value="1"/>
</dbReference>
<dbReference type="GO" id="GO:0005615">
    <property type="term" value="C:extracellular space"/>
    <property type="evidence" value="ECO:0007669"/>
    <property type="project" value="TreeGrafter"/>
</dbReference>
<dbReference type="SMART" id="SM00179">
    <property type="entry name" value="EGF_CA"/>
    <property type="match status" value="1"/>
</dbReference>
<comment type="catalytic activity">
    <reaction evidence="12">
        <text>[thyroglobulin]-L-tyrosine + iodide + H2O2 + H(+) = [thyroglobulin]-3-iodo-L-tyrosine + 2 H2O</text>
        <dbReference type="Rhea" id="RHEA:48956"/>
        <dbReference type="Rhea" id="RHEA-COMP:12274"/>
        <dbReference type="Rhea" id="RHEA-COMP:12275"/>
        <dbReference type="ChEBI" id="CHEBI:15377"/>
        <dbReference type="ChEBI" id="CHEBI:15378"/>
        <dbReference type="ChEBI" id="CHEBI:16240"/>
        <dbReference type="ChEBI" id="CHEBI:16382"/>
        <dbReference type="ChEBI" id="CHEBI:46858"/>
        <dbReference type="ChEBI" id="CHEBI:90870"/>
        <dbReference type="EC" id="1.11.1.8"/>
    </reaction>
</comment>
<comment type="catalytic activity">
    <reaction evidence="14">
        <text>2 [thyroglobulin]-3,5-diiodo-L-tyrosine + H2O2 = [thyroglobulin]-L-thyroxine + [thyroglobulin]-dehydroalanine + 2 H2O</text>
        <dbReference type="Rhea" id="RHEA:48964"/>
        <dbReference type="Rhea" id="RHEA-COMP:12276"/>
        <dbReference type="Rhea" id="RHEA-COMP:12277"/>
        <dbReference type="Rhea" id="RHEA-COMP:12278"/>
        <dbReference type="ChEBI" id="CHEBI:15377"/>
        <dbReference type="ChEBI" id="CHEBI:16240"/>
        <dbReference type="ChEBI" id="CHEBI:90871"/>
        <dbReference type="ChEBI" id="CHEBI:90872"/>
        <dbReference type="ChEBI" id="CHEBI:90873"/>
        <dbReference type="EC" id="1.11.1.8"/>
    </reaction>
</comment>
<protein>
    <recommendedName>
        <fullName evidence="6">Thyroid peroxidase</fullName>
        <ecNumber evidence="5">1.11.1.8</ecNumber>
    </recommendedName>
</protein>
<dbReference type="SUPFAM" id="SSF48113">
    <property type="entry name" value="Heme-dependent peroxidases"/>
    <property type="match status" value="1"/>
</dbReference>
<feature type="binding site" description="axial binding residue" evidence="17">
    <location>
        <position position="321"/>
    </location>
    <ligand>
        <name>heme b</name>
        <dbReference type="ChEBI" id="CHEBI:60344"/>
    </ligand>
    <ligandPart>
        <name>Fe</name>
        <dbReference type="ChEBI" id="CHEBI:18248"/>
    </ligandPart>
</feature>
<dbReference type="SUPFAM" id="SSF57535">
    <property type="entry name" value="Complement control module/SCR domain"/>
    <property type="match status" value="1"/>
</dbReference>
<dbReference type="InterPro" id="IPR019791">
    <property type="entry name" value="Haem_peroxidase_animal"/>
</dbReference>
<evidence type="ECO:0000256" key="4">
    <source>
        <dbReference type="ARBA" id="ARBA00011561"/>
    </source>
</evidence>
<evidence type="ECO:0000256" key="11">
    <source>
        <dbReference type="ARBA" id="ARBA00023180"/>
    </source>
</evidence>
<name>A0A1S2ZGF8_ERIEU</name>
<dbReference type="Pfam" id="PF03098">
    <property type="entry name" value="An_peroxidase"/>
    <property type="match status" value="1"/>
</dbReference>
<keyword evidence="7 18" id="KW-0245">EGF-like domain</keyword>
<evidence type="ECO:0000256" key="7">
    <source>
        <dbReference type="ARBA" id="ARBA00022536"/>
    </source>
</evidence>
<sequence length="700" mass="78906">MWVLVLKALTLVVTCVLVFFPFIWRGKSLLWGKTEESHVISILEESKLLVDSAFYKTMQRNLNKREIISPSQLLSFSKLPEPISRSISRAAEIMETSVQAIKKRGHLKLKQSQPLTDALSGNLLNIIANVSGCLPHMLPPKCPNTCLAKKYRLITGACNNRDHPRWGASNVALARWLPPTYEDGISEPRGWNPHFLYNGFPLPPVREVTRQVIQVSNEAVTEDDQYSDLLMVWGQYIDHDIAFTPQSTSKTAFRGGADCQWTCDNQNPCFPIQIITMRDYVPKILGLEAFQQHVGLYVGYDDIRDPTVSNVFSTAAFRFGHATVHPLMRRLDAHFQEHPDLPRLRLQDAFFSPWRLIKEGGLDPVMRGLLARSAKLQLPEQLMNEELTERLFVLSSSGNMDLASLNLQRGRDHGLPGYNEWREFCNLPRLETQADLNVAFGNRNVANRIIDLYGHPDNIDVWLGGLVESFLPGARTGPLFACIIGKQMKALRDGDRFWWENDGVFTEAQRQELEQHSLSRVICDNTGLTHVSLDAFQVGRFPQDFQSCENIPSLNLEMWRETIPQGDPCGLPDTVENGDFVFCEESGTRMAVYSCRHGFELQGKEQIICAHKGWDSQPPVCKDINECEDVMDPPCHSSAWCKNTKGSFQCVCTDPYVLGEDGRTCVDSGRLPKASLVSIILSVLLVCGLAALTWAVICRW</sequence>
<dbReference type="CDD" id="cd00054">
    <property type="entry name" value="EGF_CA"/>
    <property type="match status" value="1"/>
</dbReference>
<dbReference type="InterPro" id="IPR000742">
    <property type="entry name" value="EGF"/>
</dbReference>
<evidence type="ECO:0000256" key="12">
    <source>
        <dbReference type="ARBA" id="ARBA00048137"/>
    </source>
</evidence>
<dbReference type="PRINTS" id="PR00457">
    <property type="entry name" value="ANPEROXIDASE"/>
</dbReference>
<keyword evidence="23" id="KW-1185">Reference proteome</keyword>
<evidence type="ECO:0000259" key="22">
    <source>
        <dbReference type="PROSITE" id="PS50923"/>
    </source>
</evidence>
<evidence type="ECO:0000259" key="21">
    <source>
        <dbReference type="PROSITE" id="PS50026"/>
    </source>
</evidence>
<evidence type="ECO:0000256" key="2">
    <source>
        <dbReference type="ARBA" id="ARBA00003834"/>
    </source>
</evidence>
<dbReference type="PROSITE" id="PS50026">
    <property type="entry name" value="EGF_3"/>
    <property type="match status" value="1"/>
</dbReference>
<gene>
    <name evidence="24" type="primary">TPO</name>
</gene>
<dbReference type="Pfam" id="PF07645">
    <property type="entry name" value="EGF_CA"/>
    <property type="match status" value="1"/>
</dbReference>
<proteinExistence type="inferred from homology"/>
<feature type="transmembrane region" description="Helical" evidence="20">
    <location>
        <begin position="676"/>
        <end position="697"/>
    </location>
</feature>
<keyword evidence="9 17" id="KW-0349">Heme</keyword>
<dbReference type="GO" id="GO:0006590">
    <property type="term" value="P:thyroid hormone generation"/>
    <property type="evidence" value="ECO:0007669"/>
    <property type="project" value="UniProtKB-UniPathway"/>
</dbReference>
<comment type="catalytic activity">
    <reaction evidence="16">
        <text>[thyroglobulin]-3-iodo-L-tyrosine + iodide + H2O2 + H(+) = [thyroglobulin]-3,5-diiodo-L-tyrosine + 2 H2O</text>
        <dbReference type="Rhea" id="RHEA:48960"/>
        <dbReference type="Rhea" id="RHEA-COMP:12275"/>
        <dbReference type="Rhea" id="RHEA-COMP:12276"/>
        <dbReference type="ChEBI" id="CHEBI:15377"/>
        <dbReference type="ChEBI" id="CHEBI:15378"/>
        <dbReference type="ChEBI" id="CHEBI:16240"/>
        <dbReference type="ChEBI" id="CHEBI:16382"/>
        <dbReference type="ChEBI" id="CHEBI:90870"/>
        <dbReference type="ChEBI" id="CHEBI:90871"/>
        <dbReference type="EC" id="1.11.1.8"/>
    </reaction>
</comment>
<dbReference type="CDD" id="cd00033">
    <property type="entry name" value="CCP"/>
    <property type="match status" value="1"/>
</dbReference>
<comment type="similarity">
    <text evidence="3">Belongs to the prostaglandin G/H synthase family.</text>
</comment>
<dbReference type="PROSITE" id="PS01187">
    <property type="entry name" value="EGF_CA"/>
    <property type="match status" value="1"/>
</dbReference>
<keyword evidence="17" id="KW-0479">Metal-binding</keyword>